<gene>
    <name evidence="1" type="ORF">SAMN06295981_2164</name>
</gene>
<reference evidence="2" key="1">
    <citation type="submission" date="2017-04" db="EMBL/GenBank/DDBJ databases">
        <authorList>
            <person name="Varghese N."/>
            <person name="Submissions S."/>
        </authorList>
    </citation>
    <scope>NUCLEOTIDE SEQUENCE [LARGE SCALE GENOMIC DNA]</scope>
    <source>
        <strain evidence="2">VDS</strain>
    </source>
</reference>
<sequence>MRAARLVLGIISVLIVMAVAVVAAYAWGSASGEPIKEETTSRTSEIITAVEREEEIVLLSTATQGLHTVEREAKIFKWELPGSRRTNILQYTFTAQLGIDGGDVAIRQTDTDSYRVTVPPFKSIGFKDPEFKTVHRDGRALSFITEEIDSAEAVTEILNDEKRQEHIDANRDLLEGQARNFYTGIIHAIDEDVQLQFEFR</sequence>
<dbReference type="EMBL" id="FXAR01000008">
    <property type="protein sequence ID" value="SMG34662.1"/>
    <property type="molecule type" value="Genomic_DNA"/>
</dbReference>
<organism evidence="1 2">
    <name type="scientific">Corynebacterium pollutisoli</name>
    <dbReference type="NCBI Taxonomy" id="1610489"/>
    <lineage>
        <taxon>Bacteria</taxon>
        <taxon>Bacillati</taxon>
        <taxon>Actinomycetota</taxon>
        <taxon>Actinomycetes</taxon>
        <taxon>Mycobacteriales</taxon>
        <taxon>Corynebacteriaceae</taxon>
        <taxon>Corynebacterium</taxon>
    </lineage>
</organism>
<accession>A0A1X7K1J9</accession>
<dbReference type="AlphaFoldDB" id="A0A1X7K1J9"/>
<evidence type="ECO:0000313" key="1">
    <source>
        <dbReference type="EMBL" id="SMG34662.1"/>
    </source>
</evidence>
<name>A0A1X7K1J9_9CORY</name>
<protein>
    <recommendedName>
        <fullName evidence="3">DUF4230 domain-containing protein</fullName>
    </recommendedName>
</protein>
<evidence type="ECO:0000313" key="2">
    <source>
        <dbReference type="Proteomes" id="UP000193309"/>
    </source>
</evidence>
<dbReference type="Proteomes" id="UP000193309">
    <property type="component" value="Unassembled WGS sequence"/>
</dbReference>
<proteinExistence type="predicted"/>
<dbReference type="STRING" id="1610489.SAMN06295981_2164"/>
<keyword evidence="2" id="KW-1185">Reference proteome</keyword>
<evidence type="ECO:0008006" key="3">
    <source>
        <dbReference type="Google" id="ProtNLM"/>
    </source>
</evidence>